<dbReference type="SMART" id="SM01387">
    <property type="entry name" value="Ribosomal_S15"/>
    <property type="match status" value="1"/>
</dbReference>
<dbReference type="CDD" id="cd00353">
    <property type="entry name" value="Ribosomal_S15p_S13e"/>
    <property type="match status" value="1"/>
</dbReference>
<organism evidence="5 6">
    <name type="scientific">Sporothrix stenoceras</name>
    <dbReference type="NCBI Taxonomy" id="5173"/>
    <lineage>
        <taxon>Eukaryota</taxon>
        <taxon>Fungi</taxon>
        <taxon>Dikarya</taxon>
        <taxon>Ascomycota</taxon>
        <taxon>Pezizomycotina</taxon>
        <taxon>Sordariomycetes</taxon>
        <taxon>Sordariomycetidae</taxon>
        <taxon>Ophiostomatales</taxon>
        <taxon>Ophiostomataceae</taxon>
        <taxon>Sporothrix</taxon>
    </lineage>
</organism>
<protein>
    <recommendedName>
        <fullName evidence="7">Ribosomal protein S15</fullName>
    </recommendedName>
</protein>
<sequence>MPIRVSGPQGLSTFSLCLRPSAARPTPKLQPLVQAANKSDKEKAKKRFRLQHPYKWAQMQARKSTKVALQNQLKEERKVAWGHHIHGITSPFVESFDTAGRETKSRTIFKENENGEREPVPLPTNKGMLNFQLTKQELDEAVNMAYQVSKPLENTNRILVDAVSEAQELKEHEERHRKAVVALERITSLENANSKTLLMVNKQRCIEELGRHNTDQVLRPRPRAPGHPEREELKRGGPDTGSPEVQIGILTAKIRVLAKMFEGPYGHRDHYNRRNLRMLCHRRQKLMKYLERKERGSERWQNMLKTLGLTEATWKGQIEV</sequence>
<name>A0ABR3Z9B8_9PEZI</name>
<feature type="compositionally biased region" description="Basic and acidic residues" evidence="4">
    <location>
        <begin position="226"/>
        <end position="237"/>
    </location>
</feature>
<dbReference type="SUPFAM" id="SSF47060">
    <property type="entry name" value="S15/NS1 RNA-binding domain"/>
    <property type="match status" value="1"/>
</dbReference>
<dbReference type="PANTHER" id="PTHR23321">
    <property type="entry name" value="RIBOSOMAL PROTEIN S15, BACTERIAL AND ORGANELLAR"/>
    <property type="match status" value="1"/>
</dbReference>
<evidence type="ECO:0000313" key="5">
    <source>
        <dbReference type="EMBL" id="KAL1896842.1"/>
    </source>
</evidence>
<dbReference type="InterPro" id="IPR000589">
    <property type="entry name" value="Ribosomal_uS15"/>
</dbReference>
<dbReference type="InterPro" id="IPR009068">
    <property type="entry name" value="uS15_NS1_RNA-bd_sf"/>
</dbReference>
<dbReference type="Gene3D" id="1.10.287.10">
    <property type="entry name" value="S15/NS1, RNA-binding"/>
    <property type="match status" value="1"/>
</dbReference>
<gene>
    <name evidence="5" type="ORF">Sste5346_004476</name>
</gene>
<evidence type="ECO:0000256" key="2">
    <source>
        <dbReference type="ARBA" id="ARBA00022980"/>
    </source>
</evidence>
<evidence type="ECO:0000256" key="4">
    <source>
        <dbReference type="SAM" id="MobiDB-lite"/>
    </source>
</evidence>
<evidence type="ECO:0000256" key="1">
    <source>
        <dbReference type="ARBA" id="ARBA00008434"/>
    </source>
</evidence>
<accession>A0ABR3Z9B8</accession>
<evidence type="ECO:0000256" key="3">
    <source>
        <dbReference type="ARBA" id="ARBA00023274"/>
    </source>
</evidence>
<comment type="caution">
    <text evidence="5">The sequence shown here is derived from an EMBL/GenBank/DDBJ whole genome shotgun (WGS) entry which is preliminary data.</text>
</comment>
<dbReference type="Proteomes" id="UP001583186">
    <property type="component" value="Unassembled WGS sequence"/>
</dbReference>
<dbReference type="Pfam" id="PF00312">
    <property type="entry name" value="Ribosomal_S15"/>
    <property type="match status" value="1"/>
</dbReference>
<keyword evidence="6" id="KW-1185">Reference proteome</keyword>
<reference evidence="5 6" key="1">
    <citation type="journal article" date="2024" name="IMA Fungus">
        <title>IMA Genome - F19 : A genome assembly and annotation guide to empower mycologists, including annotated draft genome sequences of Ceratocystis pirilliformis, Diaporthe australafricana, Fusarium ophioides, Paecilomyces lecythidis, and Sporothrix stenoceras.</title>
        <authorList>
            <person name="Aylward J."/>
            <person name="Wilson A.M."/>
            <person name="Visagie C.M."/>
            <person name="Spraker J."/>
            <person name="Barnes I."/>
            <person name="Buitendag C."/>
            <person name="Ceriani C."/>
            <person name="Del Mar Angel L."/>
            <person name="du Plessis D."/>
            <person name="Fuchs T."/>
            <person name="Gasser K."/>
            <person name="Kramer D."/>
            <person name="Li W."/>
            <person name="Munsamy K."/>
            <person name="Piso A."/>
            <person name="Price J.L."/>
            <person name="Sonnekus B."/>
            <person name="Thomas C."/>
            <person name="van der Nest A."/>
            <person name="van Dijk A."/>
            <person name="van Heerden A."/>
            <person name="van Vuuren N."/>
            <person name="Yilmaz N."/>
            <person name="Duong T.A."/>
            <person name="van der Merwe N.A."/>
            <person name="Wingfield M.J."/>
            <person name="Wingfield B.D."/>
        </authorList>
    </citation>
    <scope>NUCLEOTIDE SEQUENCE [LARGE SCALE GENOMIC DNA]</scope>
    <source>
        <strain evidence="5 6">CMW 5346</strain>
    </source>
</reference>
<keyword evidence="3" id="KW-0687">Ribonucleoprotein</keyword>
<feature type="region of interest" description="Disordered" evidence="4">
    <location>
        <begin position="211"/>
        <end position="244"/>
    </location>
</feature>
<dbReference type="EMBL" id="JAWCUI010000021">
    <property type="protein sequence ID" value="KAL1896842.1"/>
    <property type="molecule type" value="Genomic_DNA"/>
</dbReference>
<keyword evidence="2" id="KW-0689">Ribosomal protein</keyword>
<evidence type="ECO:0000313" key="6">
    <source>
        <dbReference type="Proteomes" id="UP001583186"/>
    </source>
</evidence>
<comment type="similarity">
    <text evidence="1">Belongs to the universal ribosomal protein uS15 family.</text>
</comment>
<dbReference type="PANTHER" id="PTHR23321:SF26">
    <property type="entry name" value="SMALL RIBOSOMAL SUBUNIT PROTEIN US15M"/>
    <property type="match status" value="1"/>
</dbReference>
<evidence type="ECO:0008006" key="7">
    <source>
        <dbReference type="Google" id="ProtNLM"/>
    </source>
</evidence>
<dbReference type="InterPro" id="IPR005290">
    <property type="entry name" value="Ribosomal_uS15_bac-type"/>
</dbReference>
<proteinExistence type="inferred from homology"/>